<feature type="repeat" description="TPR" evidence="2">
    <location>
        <begin position="106"/>
        <end position="139"/>
    </location>
</feature>
<dbReference type="SUPFAM" id="SSF48452">
    <property type="entry name" value="TPR-like"/>
    <property type="match status" value="1"/>
</dbReference>
<sequence>MLPSNPKIREGMALHRRGQLKAAAEIYAGVLAANPDDHQAMHYLGLAQFQQGQLAEAERLLARSAQLEPGNANTWSDLGMVRVRADQPEAALEPFSRALALSPDHPDALNNMSQALRRMSRFGEARPLLERLLALKPDSATVLQALADVQQKVGDVDAAISTYQRTLQHAPEDRRVRLGLGDAYESAGKFKQAKMQYLSVLRRDPDSPLALARLLQLREGEPEPEQIDRARALADDPRTPEDGRIRLNVALGYLHDRQRQFDEAFRRLQLGYDVQARREPFDSAGYTRAIDSLIEVLDADFFRSAAVADVSSERPLFIVGMPRSGTTLTEQILGSHSRVAAGGELSSLLKVSYQIQQLSSTGEPYPRGLRAVDKNGLNSMAQRYLEDLDKVSITAERVTDKLPFNFMHLGVIALLFPNARIIHCRRHPLDNCLSCYFTSFADQIRFANRLDTLGNYYRDYDRLMRHWHKVLPVEIFDLHYEDLIGNTEQSIRALLDHCGLEWEDACLSFHESRRAVRTPSRWQVRQPIYKGSVQRWRNYEEQLQPLVEILAPLLGDRS</sequence>
<feature type="repeat" description="TPR" evidence="2">
    <location>
        <begin position="174"/>
        <end position="207"/>
    </location>
</feature>
<gene>
    <name evidence="4" type="ORF">CWI75_16205</name>
</gene>
<dbReference type="PROSITE" id="PS50005">
    <property type="entry name" value="TPR"/>
    <property type="match status" value="5"/>
</dbReference>
<feature type="domain" description="Cytochrome c-type biogenesis protein H TPR" evidence="3">
    <location>
        <begin position="66"/>
        <end position="173"/>
    </location>
</feature>
<keyword evidence="5" id="KW-1185">Reference proteome</keyword>
<dbReference type="InterPro" id="IPR056413">
    <property type="entry name" value="TPR_CcmH_CycH"/>
</dbReference>
<feature type="repeat" description="TPR" evidence="2">
    <location>
        <begin position="38"/>
        <end position="71"/>
    </location>
</feature>
<dbReference type="RefSeq" id="WP_101522575.1">
    <property type="nucleotide sequence ID" value="NZ_PKLZ01000014.1"/>
</dbReference>
<dbReference type="InterPro" id="IPR026634">
    <property type="entry name" value="TPST-like"/>
</dbReference>
<feature type="repeat" description="TPR" evidence="2">
    <location>
        <begin position="72"/>
        <end position="105"/>
    </location>
</feature>
<keyword evidence="1" id="KW-0808">Transferase</keyword>
<dbReference type="EMBL" id="PKLZ01000014">
    <property type="protein sequence ID" value="PLW81374.1"/>
    <property type="molecule type" value="Genomic_DNA"/>
</dbReference>
<dbReference type="Pfam" id="PF23914">
    <property type="entry name" value="TPR_CcmH_CycH"/>
    <property type="match status" value="1"/>
</dbReference>
<dbReference type="Pfam" id="PF13469">
    <property type="entry name" value="Sulfotransfer_3"/>
    <property type="match status" value="1"/>
</dbReference>
<dbReference type="GO" id="GO:0008476">
    <property type="term" value="F:protein-tyrosine sulfotransferase activity"/>
    <property type="evidence" value="ECO:0007669"/>
    <property type="project" value="InterPro"/>
</dbReference>
<keyword evidence="2" id="KW-0802">TPR repeat</keyword>
<dbReference type="Gene3D" id="1.25.40.10">
    <property type="entry name" value="Tetratricopeptide repeat domain"/>
    <property type="match status" value="1"/>
</dbReference>
<evidence type="ECO:0000313" key="4">
    <source>
        <dbReference type="EMBL" id="PLW81374.1"/>
    </source>
</evidence>
<dbReference type="PANTHER" id="PTHR12788:SF10">
    <property type="entry name" value="PROTEIN-TYROSINE SULFOTRANSFERASE"/>
    <property type="match status" value="1"/>
</dbReference>
<dbReference type="AlphaFoldDB" id="A0A2N5XYZ6"/>
<dbReference type="InterPro" id="IPR019734">
    <property type="entry name" value="TPR_rpt"/>
</dbReference>
<accession>A0A2N5XYZ6</accession>
<evidence type="ECO:0000313" key="5">
    <source>
        <dbReference type="Proteomes" id="UP000234845"/>
    </source>
</evidence>
<feature type="repeat" description="TPR" evidence="2">
    <location>
        <begin position="140"/>
        <end position="173"/>
    </location>
</feature>
<dbReference type="PANTHER" id="PTHR12788">
    <property type="entry name" value="PROTEIN-TYROSINE SULFOTRANSFERASE 2"/>
    <property type="match status" value="1"/>
</dbReference>
<protein>
    <recommendedName>
        <fullName evidence="3">Cytochrome c-type biogenesis protein H TPR domain-containing protein</fullName>
    </recommendedName>
</protein>
<comment type="caution">
    <text evidence="4">The sequence shown here is derived from an EMBL/GenBank/DDBJ whole genome shotgun (WGS) entry which is preliminary data.</text>
</comment>
<dbReference type="Proteomes" id="UP000234845">
    <property type="component" value="Unassembled WGS sequence"/>
</dbReference>
<dbReference type="OrthoDB" id="9815894at2"/>
<dbReference type="InterPro" id="IPR011990">
    <property type="entry name" value="TPR-like_helical_dom_sf"/>
</dbReference>
<proteinExistence type="predicted"/>
<dbReference type="SUPFAM" id="SSF52540">
    <property type="entry name" value="P-loop containing nucleoside triphosphate hydrolases"/>
    <property type="match status" value="1"/>
</dbReference>
<dbReference type="Gene3D" id="3.40.50.300">
    <property type="entry name" value="P-loop containing nucleotide triphosphate hydrolases"/>
    <property type="match status" value="1"/>
</dbReference>
<organism evidence="4 5">
    <name type="scientific">Kineobactrum sediminis</name>
    <dbReference type="NCBI Taxonomy" id="1905677"/>
    <lineage>
        <taxon>Bacteria</taxon>
        <taxon>Pseudomonadati</taxon>
        <taxon>Pseudomonadota</taxon>
        <taxon>Gammaproteobacteria</taxon>
        <taxon>Cellvibrionales</taxon>
        <taxon>Halieaceae</taxon>
        <taxon>Kineobactrum</taxon>
    </lineage>
</organism>
<name>A0A2N5XYZ6_9GAMM</name>
<dbReference type="InterPro" id="IPR027417">
    <property type="entry name" value="P-loop_NTPase"/>
</dbReference>
<dbReference type="SMART" id="SM00028">
    <property type="entry name" value="TPR"/>
    <property type="match status" value="6"/>
</dbReference>
<evidence type="ECO:0000256" key="2">
    <source>
        <dbReference type="PROSITE-ProRule" id="PRU00339"/>
    </source>
</evidence>
<evidence type="ECO:0000256" key="1">
    <source>
        <dbReference type="ARBA" id="ARBA00022679"/>
    </source>
</evidence>
<evidence type="ECO:0000259" key="3">
    <source>
        <dbReference type="Pfam" id="PF23914"/>
    </source>
</evidence>
<dbReference type="Pfam" id="PF13174">
    <property type="entry name" value="TPR_6"/>
    <property type="match status" value="1"/>
</dbReference>
<reference evidence="5" key="1">
    <citation type="submission" date="2017-11" db="EMBL/GenBank/DDBJ databases">
        <title>The draft genome sequence of Chromatocurvus sp. F02.</title>
        <authorList>
            <person name="Du Z.-J."/>
            <person name="Chang Y.-Q."/>
        </authorList>
    </citation>
    <scope>NUCLEOTIDE SEQUENCE [LARGE SCALE GENOMIC DNA]</scope>
    <source>
        <strain evidence="5">F02</strain>
    </source>
</reference>